<protein>
    <recommendedName>
        <fullName evidence="4">Cysteine rich repeat protein</fullName>
    </recommendedName>
</protein>
<dbReference type="AlphaFoldDB" id="A0A4Z0NN71"/>
<dbReference type="EMBL" id="SRLB01000014">
    <property type="protein sequence ID" value="TGD97360.1"/>
    <property type="molecule type" value="Genomic_DNA"/>
</dbReference>
<feature type="chain" id="PRO_5021212062" description="Cysteine rich repeat protein" evidence="1">
    <location>
        <begin position="25"/>
        <end position="90"/>
    </location>
</feature>
<feature type="signal peptide" evidence="1">
    <location>
        <begin position="1"/>
        <end position="24"/>
    </location>
</feature>
<reference evidence="2 3" key="1">
    <citation type="submission" date="2019-04" db="EMBL/GenBank/DDBJ databases">
        <authorList>
            <person name="Feng G."/>
            <person name="Zhu H."/>
        </authorList>
    </citation>
    <scope>NUCLEOTIDE SEQUENCE [LARGE SCALE GENOMIC DNA]</scope>
    <source>
        <strain evidence="2 3">6HR-1</strain>
    </source>
</reference>
<keyword evidence="3" id="KW-1185">Reference proteome</keyword>
<evidence type="ECO:0008006" key="4">
    <source>
        <dbReference type="Google" id="ProtNLM"/>
    </source>
</evidence>
<comment type="caution">
    <text evidence="2">The sequence shown here is derived from an EMBL/GenBank/DDBJ whole genome shotgun (WGS) entry which is preliminary data.</text>
</comment>
<dbReference type="RefSeq" id="WP_135416896.1">
    <property type="nucleotide sequence ID" value="NZ_SRLB01000014.1"/>
</dbReference>
<gene>
    <name evidence="2" type="ORF">EU555_19505</name>
</gene>
<name>A0A4Z0NN71_9HYPH</name>
<accession>A0A4Z0NN71</accession>
<sequence length="90" mass="9666">MRTSLIRTGLLTVVTLCGATAALAEATSAQRAACTPDVWRLCASEIPNIPGITACLRREKPKLSPACRQVMNEADREAATRPVASNERRS</sequence>
<organism evidence="2 3">
    <name type="scientific">Methylobacterium nonmethylotrophicum</name>
    <dbReference type="NCBI Taxonomy" id="1141884"/>
    <lineage>
        <taxon>Bacteria</taxon>
        <taxon>Pseudomonadati</taxon>
        <taxon>Pseudomonadota</taxon>
        <taxon>Alphaproteobacteria</taxon>
        <taxon>Hyphomicrobiales</taxon>
        <taxon>Methylobacteriaceae</taxon>
        <taxon>Methylobacterium</taxon>
    </lineage>
</organism>
<dbReference type="OrthoDB" id="8245037at2"/>
<evidence type="ECO:0000256" key="1">
    <source>
        <dbReference type="SAM" id="SignalP"/>
    </source>
</evidence>
<dbReference type="Proteomes" id="UP000297535">
    <property type="component" value="Unassembled WGS sequence"/>
</dbReference>
<proteinExistence type="predicted"/>
<keyword evidence="1" id="KW-0732">Signal</keyword>
<evidence type="ECO:0000313" key="2">
    <source>
        <dbReference type="EMBL" id="TGD97360.1"/>
    </source>
</evidence>
<evidence type="ECO:0000313" key="3">
    <source>
        <dbReference type="Proteomes" id="UP000297535"/>
    </source>
</evidence>